<evidence type="ECO:0000313" key="6">
    <source>
        <dbReference type="RefSeq" id="XP_012860762.2"/>
    </source>
</evidence>
<dbReference type="SMART" id="SM00054">
    <property type="entry name" value="EFh"/>
    <property type="match status" value="1"/>
</dbReference>
<dbReference type="PROSITE" id="PS50222">
    <property type="entry name" value="EF_HAND_2"/>
    <property type="match status" value="1"/>
</dbReference>
<keyword evidence="5" id="KW-1185">Reference proteome</keyword>
<dbReference type="PANTHER" id="PTHR47500">
    <property type="entry name" value="EF-HAND CALCIUM-BINDING DOMAIN-CONTAINING PROTEIN"/>
    <property type="match status" value="1"/>
</dbReference>
<evidence type="ECO:0000259" key="4">
    <source>
        <dbReference type="PROSITE" id="PS50222"/>
    </source>
</evidence>
<dbReference type="RefSeq" id="XP_012860762.2">
    <property type="nucleotide sequence ID" value="XM_013005308.2"/>
</dbReference>
<proteinExistence type="predicted"/>
<dbReference type="GeneID" id="101654501"/>
<evidence type="ECO:0000256" key="3">
    <source>
        <dbReference type="SAM" id="MobiDB-lite"/>
    </source>
</evidence>
<dbReference type="PANTHER" id="PTHR47500:SF1">
    <property type="entry name" value="SPERMATOGENESIS-ASSOCIATED PROTEIN 21"/>
    <property type="match status" value="1"/>
</dbReference>
<accession>A0ABM0ZR16</accession>
<gene>
    <name evidence="6" type="primary">SPATA21</name>
</gene>
<sequence length="553" mass="61079">MDGSNSQAHTEDWVNVADAWPTSSLRTTSKRTGVEPTISGVSQAVFPDAAGMDDGMWNSAAPGGPEEGPDHTAAAETWLPELRSQKLRPETGPGKMPSTGTPLEAPGEQQEGQNETKPGGEQELLPPTVPEVRDIKLQSQLENVQGQPQERMVAIGPQNFGTPWQGFMKCLLEVGEEEEAMHRRVSKVRGPIARKLPRNLTPMPTSGSVSISTPSLPLTLAQTYTSTTPMALSRARPTAPGPVSVPMGTSGPTSVPSAALPVQEVHLPWRRADFLHQSYESSLSYFMALQQQDQHSPLTSGPSWEDRAKEQLTQKQEEAFRSYFEIFDGHGEVDARSLENTLLLVGISLTPAQVEDALISADINGDGHVDFKDFLAVMTDTKRFFCSVEQNVLTDVTPPNPHTLLFEILSLMVEMLALPEAAMEEITKYYHKKLKEATCKTSEAESTLGRLQFRRKLPYNPHQADNVEAPERRVLRILSRLKQQNTATNLQSPYSQVPCIPLYPRLDKKVVRGKPNNMSPDIRSLLYKTQLQGGREHSSDGRKWLSPMPARTH</sequence>
<protein>
    <submittedName>
        <fullName evidence="6">Spermatogenesis-associated protein 21</fullName>
    </submittedName>
</protein>
<feature type="region of interest" description="Disordered" evidence="3">
    <location>
        <begin position="530"/>
        <end position="553"/>
    </location>
</feature>
<dbReference type="PROSITE" id="PS00018">
    <property type="entry name" value="EF_HAND_1"/>
    <property type="match status" value="1"/>
</dbReference>
<feature type="region of interest" description="Disordered" evidence="3">
    <location>
        <begin position="1"/>
        <end position="126"/>
    </location>
</feature>
<dbReference type="InterPro" id="IPR002048">
    <property type="entry name" value="EF_hand_dom"/>
</dbReference>
<evidence type="ECO:0000256" key="1">
    <source>
        <dbReference type="ARBA" id="ARBA00022723"/>
    </source>
</evidence>
<feature type="domain" description="EF-hand" evidence="4">
    <location>
        <begin position="349"/>
        <end position="384"/>
    </location>
</feature>
<dbReference type="InterPro" id="IPR043520">
    <property type="entry name" value="SPT21"/>
</dbReference>
<organism evidence="5 6">
    <name type="scientific">Echinops telfairi</name>
    <name type="common">Lesser hedgehog tenrec</name>
    <dbReference type="NCBI Taxonomy" id="9371"/>
    <lineage>
        <taxon>Eukaryota</taxon>
        <taxon>Metazoa</taxon>
        <taxon>Chordata</taxon>
        <taxon>Craniata</taxon>
        <taxon>Vertebrata</taxon>
        <taxon>Euteleostomi</taxon>
        <taxon>Mammalia</taxon>
        <taxon>Eutheria</taxon>
        <taxon>Afrotheria</taxon>
        <taxon>Tenrecidae</taxon>
        <taxon>Tenrecinae</taxon>
        <taxon>Echinops</taxon>
    </lineage>
</organism>
<dbReference type="Proteomes" id="UP000694863">
    <property type="component" value="Unplaced"/>
</dbReference>
<keyword evidence="2" id="KW-0106">Calcium</keyword>
<dbReference type="Gene3D" id="1.10.238.10">
    <property type="entry name" value="EF-hand"/>
    <property type="match status" value="1"/>
</dbReference>
<feature type="compositionally biased region" description="Polar residues" evidence="3">
    <location>
        <begin position="21"/>
        <end position="31"/>
    </location>
</feature>
<reference evidence="6" key="1">
    <citation type="submission" date="2025-08" db="UniProtKB">
        <authorList>
            <consortium name="RefSeq"/>
        </authorList>
    </citation>
    <scope>IDENTIFICATION</scope>
</reference>
<dbReference type="InterPro" id="IPR018247">
    <property type="entry name" value="EF_Hand_1_Ca_BS"/>
</dbReference>
<dbReference type="InterPro" id="IPR011992">
    <property type="entry name" value="EF-hand-dom_pair"/>
</dbReference>
<keyword evidence="1" id="KW-0479">Metal-binding</keyword>
<dbReference type="CDD" id="cd00051">
    <property type="entry name" value="EFh"/>
    <property type="match status" value="1"/>
</dbReference>
<dbReference type="SUPFAM" id="SSF47473">
    <property type="entry name" value="EF-hand"/>
    <property type="match status" value="1"/>
</dbReference>
<evidence type="ECO:0000313" key="5">
    <source>
        <dbReference type="Proteomes" id="UP000694863"/>
    </source>
</evidence>
<evidence type="ECO:0000256" key="2">
    <source>
        <dbReference type="ARBA" id="ARBA00022837"/>
    </source>
</evidence>
<name>A0ABM0ZR16_ECHTE</name>
<feature type="compositionally biased region" description="Basic and acidic residues" evidence="3">
    <location>
        <begin position="534"/>
        <end position="543"/>
    </location>
</feature>